<keyword evidence="1" id="KW-0647">Proteasome</keyword>
<dbReference type="InterPro" id="IPR011989">
    <property type="entry name" value="ARM-like"/>
</dbReference>
<dbReference type="GO" id="GO:0005829">
    <property type="term" value="C:cytosol"/>
    <property type="evidence" value="ECO:0007669"/>
    <property type="project" value="TreeGrafter"/>
</dbReference>
<dbReference type="Gene3D" id="1.25.10.10">
    <property type="entry name" value="Leucine-rich Repeat Variant"/>
    <property type="match status" value="1"/>
</dbReference>
<evidence type="ECO:0000313" key="2">
    <source>
        <dbReference type="Proteomes" id="UP000274822"/>
    </source>
</evidence>
<comment type="caution">
    <text evidence="1">The sequence shown here is derived from an EMBL/GenBank/DDBJ whole genome shotgun (WGS) entry which is preliminary data.</text>
</comment>
<dbReference type="PANTHER" id="PTHR13554:SF10">
    <property type="entry name" value="26S PROTEASOME NON-ATPASE REGULATORY SUBUNIT 5"/>
    <property type="match status" value="1"/>
</dbReference>
<feature type="non-terminal residue" evidence="1">
    <location>
        <position position="1"/>
    </location>
</feature>
<keyword evidence="2" id="KW-1185">Reference proteome</keyword>
<dbReference type="GO" id="GO:0043248">
    <property type="term" value="P:proteasome assembly"/>
    <property type="evidence" value="ECO:0007669"/>
    <property type="project" value="InterPro"/>
</dbReference>
<dbReference type="SUPFAM" id="SSF48371">
    <property type="entry name" value="ARM repeat"/>
    <property type="match status" value="1"/>
</dbReference>
<proteinExistence type="predicted"/>
<organism evidence="1 2">
    <name type="scientific">Jimgerdemannia flammicorona</name>
    <dbReference type="NCBI Taxonomy" id="994334"/>
    <lineage>
        <taxon>Eukaryota</taxon>
        <taxon>Fungi</taxon>
        <taxon>Fungi incertae sedis</taxon>
        <taxon>Mucoromycota</taxon>
        <taxon>Mucoromycotina</taxon>
        <taxon>Endogonomycetes</taxon>
        <taxon>Endogonales</taxon>
        <taxon>Endogonaceae</taxon>
        <taxon>Jimgerdemannia</taxon>
    </lineage>
</organism>
<protein>
    <submittedName>
        <fullName evidence="1">Proteasome non-ATPase 26S subunit-domain-containing protein</fullName>
    </submittedName>
</protein>
<dbReference type="Proteomes" id="UP000274822">
    <property type="component" value="Unassembled WGS sequence"/>
</dbReference>
<name>A0A433QKQ1_9FUNG</name>
<dbReference type="InterPro" id="IPR016024">
    <property type="entry name" value="ARM-type_fold"/>
</dbReference>
<dbReference type="EMBL" id="RBNJ01003970">
    <property type="protein sequence ID" value="RUS30362.1"/>
    <property type="molecule type" value="Genomic_DNA"/>
</dbReference>
<dbReference type="InterPro" id="IPR019538">
    <property type="entry name" value="PSMD5"/>
</dbReference>
<sequence>SAEAFERTEAAGLLDGVVGEIKSHDLLVKLNAMEMIAQLAITQSGYTFLERSGVIGELAEVLRAEDDADVAVTLVKCAALKFFGALAGVEDVDFAAVQESHAVFKQITLHLDSRNMEVKITTLAVVGLIGSTPRGLRLLHEQKATPRLLDAFVGAYRPAVGDVRIAALQALSHLLRGGEYVTPEISDITESLYRELRGNPTTIDSLLTHAKSPVEDLRVAAFSVIEAVAGHPWGRKELAGSKTFVDWIFNRGTEGTHSGKMEIRDCQGPRLRLGRRADSRADHAGPAHAVCPAGAVLCVHGGDSGDGERVIWLMEKTGLWDARARKGAIGWYW</sequence>
<gene>
    <name evidence="1" type="ORF">BC938DRAFT_479492</name>
</gene>
<reference evidence="1 2" key="1">
    <citation type="journal article" date="2018" name="New Phytol.">
        <title>Phylogenomics of Endogonaceae and evolution of mycorrhizas within Mucoromycota.</title>
        <authorList>
            <person name="Chang Y."/>
            <person name="Desiro A."/>
            <person name="Na H."/>
            <person name="Sandor L."/>
            <person name="Lipzen A."/>
            <person name="Clum A."/>
            <person name="Barry K."/>
            <person name="Grigoriev I.V."/>
            <person name="Martin F.M."/>
            <person name="Stajich J.E."/>
            <person name="Smith M.E."/>
            <person name="Bonito G."/>
            <person name="Spatafora J.W."/>
        </authorList>
    </citation>
    <scope>NUCLEOTIDE SEQUENCE [LARGE SCALE GENOMIC DNA]</scope>
    <source>
        <strain evidence="1 2">AD002</strain>
    </source>
</reference>
<dbReference type="AlphaFoldDB" id="A0A433QKQ1"/>
<accession>A0A433QKQ1</accession>
<dbReference type="Pfam" id="PF10508">
    <property type="entry name" value="Proteasom_PSMB"/>
    <property type="match status" value="1"/>
</dbReference>
<dbReference type="GO" id="GO:0000502">
    <property type="term" value="C:proteasome complex"/>
    <property type="evidence" value="ECO:0007669"/>
    <property type="project" value="UniProtKB-KW"/>
</dbReference>
<dbReference type="PANTHER" id="PTHR13554">
    <property type="entry name" value="26S PROTEASOME NON-ATPASE REGULATORY SUBUNIT 5-RELATED"/>
    <property type="match status" value="1"/>
</dbReference>
<evidence type="ECO:0000313" key="1">
    <source>
        <dbReference type="EMBL" id="RUS30362.1"/>
    </source>
</evidence>